<dbReference type="Pfam" id="PF13456">
    <property type="entry name" value="RVT_3"/>
    <property type="match status" value="1"/>
</dbReference>
<keyword evidence="1" id="KW-0479">Metal-binding</keyword>
<protein>
    <recommendedName>
        <fullName evidence="8">RNase H type-1 domain-containing protein</fullName>
    </recommendedName>
</protein>
<feature type="non-terminal residue" evidence="6">
    <location>
        <position position="1"/>
    </location>
</feature>
<gene>
    <name evidence="6" type="ORF">AaE_015198</name>
</gene>
<dbReference type="InterPro" id="IPR002156">
    <property type="entry name" value="RNaseH_domain"/>
</dbReference>
<dbReference type="InterPro" id="IPR036397">
    <property type="entry name" value="RNaseH_sf"/>
</dbReference>
<feature type="domain" description="Reverse transcriptase" evidence="4">
    <location>
        <begin position="802"/>
        <end position="1068"/>
    </location>
</feature>
<feature type="region of interest" description="Disordered" evidence="2">
    <location>
        <begin position="602"/>
        <end position="621"/>
    </location>
</feature>
<keyword evidence="1" id="KW-0862">Zinc</keyword>
<dbReference type="VEuPathDB" id="FungiDB:H257_11987"/>
<dbReference type="VEuPathDB" id="FungiDB:H257_11986"/>
<dbReference type="PANTHER" id="PTHR35450:SF2">
    <property type="entry name" value="REVERSE TRANSCRIPTASE DOMAIN-CONTAINING PROTEIN"/>
    <property type="match status" value="1"/>
</dbReference>
<feature type="region of interest" description="Disordered" evidence="2">
    <location>
        <begin position="421"/>
        <end position="470"/>
    </location>
</feature>
<dbReference type="PROSITE" id="PS50878">
    <property type="entry name" value="RT_POL"/>
    <property type="match status" value="1"/>
</dbReference>
<accession>A0A6A4Z2G5</accession>
<feature type="compositionally biased region" description="Low complexity" evidence="2">
    <location>
        <begin position="421"/>
        <end position="430"/>
    </location>
</feature>
<dbReference type="InterPro" id="IPR013087">
    <property type="entry name" value="Znf_C2H2_type"/>
</dbReference>
<dbReference type="CDD" id="cd09279">
    <property type="entry name" value="RNase_HI_like"/>
    <property type="match status" value="1"/>
</dbReference>
<feature type="compositionally biased region" description="Low complexity" evidence="2">
    <location>
        <begin position="610"/>
        <end position="621"/>
    </location>
</feature>
<dbReference type="SUPFAM" id="SSF56672">
    <property type="entry name" value="DNA/RNA polymerases"/>
    <property type="match status" value="1"/>
</dbReference>
<dbReference type="VEuPathDB" id="FungiDB:H257_11988"/>
<feature type="domain" description="C2H2-type" evidence="3">
    <location>
        <begin position="112"/>
        <end position="141"/>
    </location>
</feature>
<dbReference type="GO" id="GO:0003676">
    <property type="term" value="F:nucleic acid binding"/>
    <property type="evidence" value="ECO:0007669"/>
    <property type="project" value="InterPro"/>
</dbReference>
<evidence type="ECO:0000313" key="6">
    <source>
        <dbReference type="EMBL" id="KAF0703917.1"/>
    </source>
</evidence>
<dbReference type="InterPro" id="IPR043502">
    <property type="entry name" value="DNA/RNA_pol_sf"/>
</dbReference>
<dbReference type="InterPro" id="IPR012337">
    <property type="entry name" value="RNaseH-like_sf"/>
</dbReference>
<dbReference type="Gene3D" id="3.30.420.10">
    <property type="entry name" value="Ribonuclease H-like superfamily/Ribonuclease H"/>
    <property type="match status" value="1"/>
</dbReference>
<evidence type="ECO:0008006" key="8">
    <source>
        <dbReference type="Google" id="ProtNLM"/>
    </source>
</evidence>
<dbReference type="SUPFAM" id="SSF53098">
    <property type="entry name" value="Ribonuclease H-like"/>
    <property type="match status" value="1"/>
</dbReference>
<proteinExistence type="predicted"/>
<dbReference type="CDD" id="cd01650">
    <property type="entry name" value="RT_nLTR_like"/>
    <property type="match status" value="1"/>
</dbReference>
<evidence type="ECO:0000256" key="1">
    <source>
        <dbReference type="PROSITE-ProRule" id="PRU00042"/>
    </source>
</evidence>
<dbReference type="VEuPathDB" id="FungiDB:H257_16822"/>
<sequence>CGCDESFTTRLLALRHSNACAPKAAPTPSPLRPFVSHAVRAAFPAVPALTAALAEVAADEECTNQNNTTLAVAPPLASRFAASGAGIPPQPCVSTLAVDHAVPTASPARPLLSCPTCSRAFPSKRSLAQHARACTSGGSIAAKHPRLGPPRVPPTLPVDIAPEFPVAAPAPVTFVLRTDGGCRDNGATAQASNSGGAGSALFAPDGTVVWTLQHWLPSGATNNVAEYQALLNGLQGVLHWRLPTLRIECDSQLVLSQVSGNARVSLPLLRSLRNRVLKALAHLRHKGTFTSLHHIPRNENTVADALANAAMDLKETSYECHCQHPAITCVPLALRPALTRSVLPHPVPALVWSFASGALVSRSDPNAPQRAAGRALARARLLGASSSSQPLSSAPVLTPPPSEALATSQLVQPHQLGVLSSSPPLSLAPAQTPPPSDALAQSQQLPLAASSSSPPLSTAPVTTPPPNDVDQQLQVALPSVIVAAAAPATTTTPSQRGEVLPNPVETPVQISLAAAALLDSIIAAIEPPLAAPAHDPTTRQQRLVVPTVLPPTVVEVMDLALSALVTTTTARLDDSDSWTTAEPIMAAFPAALTRVLLDSLGDLRPPPPSTSRAASSAAASRRPIPLVTTVQLDHRREEAQAHLHEVQASAESNRRQVYRARRKLGRLNKAHARAHLRHLFVTNEKRCVESIFRQANGLSPKSMSCAIPTDDLVKHFAATNRPPVAFDPQRPSGDKFLGLLDALPPADFNGQVFVDAITMDEVEDALNAANLTSAPGLDGLPYRIYYRFRLALLPLLHAIYNKCWSTKRVPAAWKVSVTELIFKKGDPSQASNWRPLALQNTLYKLYASILKTRFTLWLDSNERLTNSQKGFRKFNGCHEHNFLAQAMMDTIRRSKSPFFAVWYDLRNAFGAMPHDFLWLVLSRLGVSPDFLAIVQDIYTDASTMVSAASGVCPPIDQLCGVFQGCPLSPLLFIAGMTPLMMALDAQAPAHGVKVAADVNLSTTAFADDIKIFSRTPSGIQGLHATVVDFLDWSTMAANPSKCAFLAVTYKDSKQVPSDLTLAINGVALPKLSLADSYCYLGIREGFDHVHTRFQLTDKLASMRQQVVALVKSPLAPWQIIKAIKVFVMSQLEFAIRHVKATKSQLQGFSTFLAKSLRHLLRLPTNSTKEFFYSPPSSGGLGFLPLDESRQASTLAHAFQMLNSPDDAIQRLCRAQLRAIILLRFHVDAAALDAGGDLMLQRFLNGTLQEQPIASLKTQHADISSVWTDVVATLRQYNLRLQTRGDDHFDIKFPHMAKSATTKNIAREMKMHIKLGHALAWSKQTDQGRTTMLHGRDGSKFLLSGGKLWDADYRFGIAARLNQVDTRSVLKRKRLRSNGACRHCGQVAPETLAHVLQRCPHNEVSIRARHDAALGAISRTIQAALPKATLLVNATLPGYDGPTLKPDLQLIDQDKKTAIICDLAIAHEDDQLHDGDTVFEKTAKGKMDKYSPLSRHLVRQGFEVYSCALVYGSLGSVAPANHNILTAVIGLSRPAASKLQYGLSADIIKSSRTIWNTHCSGPKP</sequence>
<dbReference type="InterPro" id="IPR000477">
    <property type="entry name" value="RT_dom"/>
</dbReference>
<feature type="non-terminal residue" evidence="6">
    <location>
        <position position="1563"/>
    </location>
</feature>
<evidence type="ECO:0000259" key="5">
    <source>
        <dbReference type="PROSITE" id="PS50879"/>
    </source>
</evidence>
<evidence type="ECO:0000259" key="4">
    <source>
        <dbReference type="PROSITE" id="PS50878"/>
    </source>
</evidence>
<dbReference type="Proteomes" id="UP000469452">
    <property type="component" value="Unassembled WGS sequence"/>
</dbReference>
<feature type="domain" description="RNase H type-1" evidence="5">
    <location>
        <begin position="170"/>
        <end position="312"/>
    </location>
</feature>
<dbReference type="Pfam" id="PF00078">
    <property type="entry name" value="RVT_1"/>
    <property type="match status" value="1"/>
</dbReference>
<feature type="compositionally biased region" description="Low complexity" evidence="2">
    <location>
        <begin position="438"/>
        <end position="461"/>
    </location>
</feature>
<evidence type="ECO:0000256" key="2">
    <source>
        <dbReference type="SAM" id="MobiDB-lite"/>
    </source>
</evidence>
<dbReference type="PROSITE" id="PS50879">
    <property type="entry name" value="RNASE_H_1"/>
    <property type="match status" value="1"/>
</dbReference>
<organism evidence="6 7">
    <name type="scientific">Aphanomyces astaci</name>
    <name type="common">Crayfish plague agent</name>
    <dbReference type="NCBI Taxonomy" id="112090"/>
    <lineage>
        <taxon>Eukaryota</taxon>
        <taxon>Sar</taxon>
        <taxon>Stramenopiles</taxon>
        <taxon>Oomycota</taxon>
        <taxon>Saprolegniomycetes</taxon>
        <taxon>Saprolegniales</taxon>
        <taxon>Verrucalvaceae</taxon>
        <taxon>Aphanomyces</taxon>
    </lineage>
</organism>
<dbReference type="GO" id="GO:0008270">
    <property type="term" value="F:zinc ion binding"/>
    <property type="evidence" value="ECO:0007669"/>
    <property type="project" value="UniProtKB-KW"/>
</dbReference>
<name>A0A6A4Z2G5_APHAT</name>
<dbReference type="PROSITE" id="PS50157">
    <property type="entry name" value="ZINC_FINGER_C2H2_2"/>
    <property type="match status" value="1"/>
</dbReference>
<dbReference type="GO" id="GO:0004523">
    <property type="term" value="F:RNA-DNA hybrid ribonuclease activity"/>
    <property type="evidence" value="ECO:0007669"/>
    <property type="project" value="InterPro"/>
</dbReference>
<evidence type="ECO:0000259" key="3">
    <source>
        <dbReference type="PROSITE" id="PS50157"/>
    </source>
</evidence>
<keyword evidence="1" id="KW-0863">Zinc-finger</keyword>
<reference evidence="6 7" key="1">
    <citation type="submission" date="2019-06" db="EMBL/GenBank/DDBJ databases">
        <title>Genomics analysis of Aphanomyces spp. identifies a new class of oomycete effector associated with host adaptation.</title>
        <authorList>
            <person name="Gaulin E."/>
        </authorList>
    </citation>
    <scope>NUCLEOTIDE SEQUENCE [LARGE SCALE GENOMIC DNA]</scope>
    <source>
        <strain evidence="6 7">E</strain>
    </source>
</reference>
<comment type="caution">
    <text evidence="6">The sequence shown here is derived from an EMBL/GenBank/DDBJ whole genome shotgun (WGS) entry which is preliminary data.</text>
</comment>
<dbReference type="EMBL" id="VJMI01020576">
    <property type="protein sequence ID" value="KAF0703917.1"/>
    <property type="molecule type" value="Genomic_DNA"/>
</dbReference>
<evidence type="ECO:0000313" key="7">
    <source>
        <dbReference type="Proteomes" id="UP000469452"/>
    </source>
</evidence>
<dbReference type="PANTHER" id="PTHR35450">
    <property type="entry name" value="REVERSE TRANSCRIPTASE DOMAIN-CONTAINING PROTEIN"/>
    <property type="match status" value="1"/>
</dbReference>